<feature type="domain" description="Galactose oxidase-like Early set" evidence="6">
    <location>
        <begin position="493"/>
        <end position="601"/>
    </location>
</feature>
<dbReference type="PANTHER" id="PTHR32208:SF21">
    <property type="entry name" value="LOW QUALITY PROTEIN: ALDEHYDE OXIDASE GLOX-LIKE"/>
    <property type="match status" value="1"/>
</dbReference>
<dbReference type="InterPro" id="IPR037293">
    <property type="entry name" value="Gal_Oxidase_central_sf"/>
</dbReference>
<dbReference type="CDD" id="cd02851">
    <property type="entry name" value="E_set_GO_C"/>
    <property type="match status" value="1"/>
</dbReference>
<feature type="region of interest" description="Disordered" evidence="2">
    <location>
        <begin position="744"/>
        <end position="775"/>
    </location>
</feature>
<dbReference type="OrthoDB" id="2019572at2759"/>
<keyword evidence="8" id="KW-1185">Reference proteome</keyword>
<organism evidence="7 8">
    <name type="scientific">Laccaria amethystina LaAM-08-1</name>
    <dbReference type="NCBI Taxonomy" id="1095629"/>
    <lineage>
        <taxon>Eukaryota</taxon>
        <taxon>Fungi</taxon>
        <taxon>Dikarya</taxon>
        <taxon>Basidiomycota</taxon>
        <taxon>Agaricomycotina</taxon>
        <taxon>Agaricomycetes</taxon>
        <taxon>Agaricomycetidae</taxon>
        <taxon>Agaricales</taxon>
        <taxon>Agaricineae</taxon>
        <taxon>Hydnangiaceae</taxon>
        <taxon>Laccaria</taxon>
    </lineage>
</organism>
<dbReference type="InterPro" id="IPR009880">
    <property type="entry name" value="Glyoxal_oxidase_N"/>
</dbReference>
<protein>
    <submittedName>
        <fullName evidence="7">Copper radical oxidase</fullName>
    </submittedName>
</protein>
<keyword evidence="1 4" id="KW-0732">Signal</keyword>
<dbReference type="PANTHER" id="PTHR32208">
    <property type="entry name" value="SECRETED PROTEIN-RELATED"/>
    <property type="match status" value="1"/>
</dbReference>
<evidence type="ECO:0000313" key="8">
    <source>
        <dbReference type="Proteomes" id="UP000054477"/>
    </source>
</evidence>
<keyword evidence="3" id="KW-1133">Transmembrane helix</keyword>
<sequence length="775" mass="81549">MFFPPLSLLALCLASASPPVYASLSGSIVDGGNSLVSAMMLFVGNEEKVYILDKAEGNAAQINGHPAWGAVWDMASHQSTVMDVKTNVFCSSGMHLPNGSFVTFGGNGAVGRGGNMGSQLNPGGYSASWDSEYQDFDGTKSIRVLNPCRNSDDFSSTNCQWFDDATFLAMQRQRWYSAAEALTDGSVIIIGGFTSGGYINRNYPNVDPATEGGAAEPTYEFYPARSGNLQTFQFLVNTSGLNAYVHTFLMPSGKLFVQANISTVLWDYNTNTETPFPNVPGNVVRVYPASGAVAMLPLTPANNYLPTMLLCGGSDMPDYSWGNYSFPFIDTWNYPASKDCQRITPEPTDGSMPQYVQDDDMLEGRTMGQFIILPNGKLLVVNGGLNGTAGYSQATLTTPTYAQMPFGESLASGPVLTPAIYDPNAAPGSRWSNAGLSASTIPRLYHSSAMLLPDASVMIAGSNPNVDVNLTTIFPTTYKIEIFYPPYFSASTRPVPTGIPKNISYGGNSFDITVPASSYSGSANDAADATTVVLHRGGFTTHAMNMGQRYLQLNNTYTVNKDGSLTLHVAQAPPNPNLFQPGPAFLFVTIHGIPSNGTYVIVGNGQIGTQPTAAASVLPVNVGLSSASGSANPSSTTGGADVTAKSHTAIIAAVVGGIAAITVLGAIIGIYLARRRAGARGAPSTYPMKGGGGGMGIGAPTPMGARAMRSSDSSAFVPLQQDNYSHAWNASNASLVAPYRDDGIPSGRASGTGMSMDYDPYASTPMSHGTPQQRF</sequence>
<evidence type="ECO:0000256" key="1">
    <source>
        <dbReference type="ARBA" id="ARBA00022729"/>
    </source>
</evidence>
<dbReference type="AlphaFoldDB" id="A0A0C9XJH0"/>
<feature type="chain" id="PRO_5002216833" evidence="4">
    <location>
        <begin position="23"/>
        <end position="775"/>
    </location>
</feature>
<dbReference type="SUPFAM" id="SSF50965">
    <property type="entry name" value="Galactose oxidase, central domain"/>
    <property type="match status" value="1"/>
</dbReference>
<dbReference type="InterPro" id="IPR014756">
    <property type="entry name" value="Ig_E-set"/>
</dbReference>
<dbReference type="InterPro" id="IPR015202">
    <property type="entry name" value="GO-like_E_set"/>
</dbReference>
<evidence type="ECO:0000256" key="4">
    <source>
        <dbReference type="SAM" id="SignalP"/>
    </source>
</evidence>
<dbReference type="Proteomes" id="UP000054477">
    <property type="component" value="Unassembled WGS sequence"/>
</dbReference>
<name>A0A0C9XJH0_9AGAR</name>
<reference evidence="7 8" key="1">
    <citation type="submission" date="2014-04" db="EMBL/GenBank/DDBJ databases">
        <authorList>
            <consortium name="DOE Joint Genome Institute"/>
            <person name="Kuo A."/>
            <person name="Kohler A."/>
            <person name="Nagy L.G."/>
            <person name="Floudas D."/>
            <person name="Copeland A."/>
            <person name="Barry K.W."/>
            <person name="Cichocki N."/>
            <person name="Veneault-Fourrey C."/>
            <person name="LaButti K."/>
            <person name="Lindquist E.A."/>
            <person name="Lipzen A."/>
            <person name="Lundell T."/>
            <person name="Morin E."/>
            <person name="Murat C."/>
            <person name="Sun H."/>
            <person name="Tunlid A."/>
            <person name="Henrissat B."/>
            <person name="Grigoriev I.V."/>
            <person name="Hibbett D.S."/>
            <person name="Martin F."/>
            <person name="Nordberg H.P."/>
            <person name="Cantor M.N."/>
            <person name="Hua S.X."/>
        </authorList>
    </citation>
    <scope>NUCLEOTIDE SEQUENCE [LARGE SCALE GENOMIC DNA]</scope>
    <source>
        <strain evidence="7 8">LaAM-08-1</strain>
    </source>
</reference>
<dbReference type="STRING" id="1095629.A0A0C9XJH0"/>
<proteinExistence type="predicted"/>
<feature type="signal peptide" evidence="4">
    <location>
        <begin position="1"/>
        <end position="22"/>
    </location>
</feature>
<dbReference type="Gene3D" id="2.130.10.80">
    <property type="entry name" value="Galactose oxidase/kelch, beta-propeller"/>
    <property type="match status" value="1"/>
</dbReference>
<dbReference type="SUPFAM" id="SSF81296">
    <property type="entry name" value="E set domains"/>
    <property type="match status" value="1"/>
</dbReference>
<evidence type="ECO:0000259" key="5">
    <source>
        <dbReference type="Pfam" id="PF07250"/>
    </source>
</evidence>
<feature type="transmembrane region" description="Helical" evidence="3">
    <location>
        <begin position="650"/>
        <end position="673"/>
    </location>
</feature>
<evidence type="ECO:0000313" key="7">
    <source>
        <dbReference type="EMBL" id="KIK01619.1"/>
    </source>
</evidence>
<feature type="domain" description="Glyoxal oxidase N-terminal" evidence="5">
    <location>
        <begin position="211"/>
        <end position="487"/>
    </location>
</feature>
<feature type="compositionally biased region" description="Polar residues" evidence="2">
    <location>
        <begin position="764"/>
        <end position="775"/>
    </location>
</feature>
<evidence type="ECO:0000256" key="2">
    <source>
        <dbReference type="SAM" id="MobiDB-lite"/>
    </source>
</evidence>
<keyword evidence="3" id="KW-0812">Transmembrane</keyword>
<dbReference type="InterPro" id="IPR011043">
    <property type="entry name" value="Gal_Oxase/kelch_b-propeller"/>
</dbReference>
<dbReference type="HOGENOM" id="CLU_009630_3_0_1"/>
<reference evidence="8" key="2">
    <citation type="submission" date="2015-01" db="EMBL/GenBank/DDBJ databases">
        <title>Evolutionary Origins and Diversification of the Mycorrhizal Mutualists.</title>
        <authorList>
            <consortium name="DOE Joint Genome Institute"/>
            <consortium name="Mycorrhizal Genomics Consortium"/>
            <person name="Kohler A."/>
            <person name="Kuo A."/>
            <person name="Nagy L.G."/>
            <person name="Floudas D."/>
            <person name="Copeland A."/>
            <person name="Barry K.W."/>
            <person name="Cichocki N."/>
            <person name="Veneault-Fourrey C."/>
            <person name="LaButti K."/>
            <person name="Lindquist E.A."/>
            <person name="Lipzen A."/>
            <person name="Lundell T."/>
            <person name="Morin E."/>
            <person name="Murat C."/>
            <person name="Riley R."/>
            <person name="Ohm R."/>
            <person name="Sun H."/>
            <person name="Tunlid A."/>
            <person name="Henrissat B."/>
            <person name="Grigoriev I.V."/>
            <person name="Hibbett D.S."/>
            <person name="Martin F."/>
        </authorList>
    </citation>
    <scope>NUCLEOTIDE SEQUENCE [LARGE SCALE GENOMIC DNA]</scope>
    <source>
        <strain evidence="8">LaAM-08-1</strain>
    </source>
</reference>
<evidence type="ECO:0000256" key="3">
    <source>
        <dbReference type="SAM" id="Phobius"/>
    </source>
</evidence>
<accession>A0A0C9XJH0</accession>
<dbReference type="InterPro" id="IPR013783">
    <property type="entry name" value="Ig-like_fold"/>
</dbReference>
<keyword evidence="3" id="KW-0472">Membrane</keyword>
<gene>
    <name evidence="7" type="ORF">K443DRAFT_6798</name>
</gene>
<evidence type="ECO:0000259" key="6">
    <source>
        <dbReference type="Pfam" id="PF09118"/>
    </source>
</evidence>
<dbReference type="Pfam" id="PF07250">
    <property type="entry name" value="Glyoxal_oxid_N"/>
    <property type="match status" value="1"/>
</dbReference>
<dbReference type="Pfam" id="PF09118">
    <property type="entry name" value="GO-like_E_set"/>
    <property type="match status" value="1"/>
</dbReference>
<dbReference type="Gene3D" id="2.60.40.10">
    <property type="entry name" value="Immunoglobulins"/>
    <property type="match status" value="1"/>
</dbReference>
<dbReference type="EMBL" id="KN838604">
    <property type="protein sequence ID" value="KIK01619.1"/>
    <property type="molecule type" value="Genomic_DNA"/>
</dbReference>